<keyword evidence="2" id="KW-1185">Reference proteome</keyword>
<accession>A0A1I0L0A8</accession>
<name>A0A1I0L0A8_9BACT</name>
<reference evidence="2" key="1">
    <citation type="submission" date="2016-10" db="EMBL/GenBank/DDBJ databases">
        <authorList>
            <person name="Varghese N."/>
            <person name="Submissions S."/>
        </authorList>
    </citation>
    <scope>NUCLEOTIDE SEQUENCE [LARGE SCALE GENOMIC DNA]</scope>
    <source>
        <strain evidence="2">DSM 16858</strain>
    </source>
</reference>
<proteinExistence type="predicted"/>
<gene>
    <name evidence="1" type="ORF">SAMN05443639_116157</name>
</gene>
<dbReference type="PROSITE" id="PS51257">
    <property type="entry name" value="PROKAR_LIPOPROTEIN"/>
    <property type="match status" value="1"/>
</dbReference>
<organism evidence="1 2">
    <name type="scientific">Stigmatella erecta</name>
    <dbReference type="NCBI Taxonomy" id="83460"/>
    <lineage>
        <taxon>Bacteria</taxon>
        <taxon>Pseudomonadati</taxon>
        <taxon>Myxococcota</taxon>
        <taxon>Myxococcia</taxon>
        <taxon>Myxococcales</taxon>
        <taxon>Cystobacterineae</taxon>
        <taxon>Archangiaceae</taxon>
        <taxon>Stigmatella</taxon>
    </lineage>
</organism>
<protein>
    <recommendedName>
        <fullName evidence="3">Lipoprotein</fullName>
    </recommendedName>
</protein>
<dbReference type="AlphaFoldDB" id="A0A1I0L0A8"/>
<evidence type="ECO:0008006" key="3">
    <source>
        <dbReference type="Google" id="ProtNLM"/>
    </source>
</evidence>
<dbReference type="RefSeq" id="WP_093524830.1">
    <property type="nucleotide sequence ID" value="NZ_FOIJ01000016.1"/>
</dbReference>
<dbReference type="EMBL" id="FOIJ01000016">
    <property type="protein sequence ID" value="SEU32168.1"/>
    <property type="molecule type" value="Genomic_DNA"/>
</dbReference>
<evidence type="ECO:0000313" key="2">
    <source>
        <dbReference type="Proteomes" id="UP000199181"/>
    </source>
</evidence>
<dbReference type="Proteomes" id="UP000199181">
    <property type="component" value="Unassembled WGS sequence"/>
</dbReference>
<sequence>MKALMRNAALVLCLGAVGCVDVEDKPSRVHDFRVLGLATERPELMAPTCEDTAEARAAFAEEVTFRALLVDPVGEGRAIHYTLWACADPEDETCAEAADRVPLTEGSTNERELALRVRLGDLTVAGGTRLLERVREKDPYKGLGGLRMPLVLHARAGEEEVYAQKLMVFNCPRVPGMVANVLPVLPGLLLEEAAWAADAVPELKGRGPFVVKVADLAGLQEDYVVPGLRQESVSLREAWRVSWHTTLGEFTPEETGGLGLGDTPGRHRTEWEPPEEADTAQDVLFWAVVRDGRGGESWVSRRAHWSP</sequence>
<evidence type="ECO:0000313" key="1">
    <source>
        <dbReference type="EMBL" id="SEU32168.1"/>
    </source>
</evidence>